<accession>A0ABX5QDR3</accession>
<name>A0ABX5QDR3_9MICO</name>
<organism evidence="2 3">
    <name type="scientific">Leucobacter muris</name>
    <dbReference type="NCBI Taxonomy" id="1935379"/>
    <lineage>
        <taxon>Bacteria</taxon>
        <taxon>Bacillati</taxon>
        <taxon>Actinomycetota</taxon>
        <taxon>Actinomycetes</taxon>
        <taxon>Micrococcales</taxon>
        <taxon>Microbacteriaceae</taxon>
        <taxon>Leucobacter</taxon>
    </lineage>
</organism>
<dbReference type="Proteomes" id="UP000285768">
    <property type="component" value="Chromosome"/>
</dbReference>
<dbReference type="RefSeq" id="WP_128386365.1">
    <property type="nucleotide sequence ID" value="NZ_CP035037.1"/>
</dbReference>
<feature type="domain" description="DUF7341" evidence="1">
    <location>
        <begin position="19"/>
        <end position="93"/>
    </location>
</feature>
<evidence type="ECO:0000259" key="1">
    <source>
        <dbReference type="Pfam" id="PF24030"/>
    </source>
</evidence>
<dbReference type="Pfam" id="PF24030">
    <property type="entry name" value="DUF7341"/>
    <property type="match status" value="1"/>
</dbReference>
<sequence>MTDRDVERLTSTHTEMIEGRVVVADPLLEQLRRARYSSVGYGGARGAAGGSVLNTKAFDLYEEIDGTTRAWLDHYRRDHRGDLADAIVRLAGILRAEVAGDRLDPDDPRTGMFGVMVYRIENLLDPPHEKELTFPCPDCGERYHEETTVEKRGGREVEVMTRQAALRIPVRPGRALVAECHCCGKLWATRDELIELAESAGERVDYAELVVALAAGNGKG</sequence>
<keyword evidence="3" id="KW-1185">Reference proteome</keyword>
<dbReference type="InterPro" id="IPR055765">
    <property type="entry name" value="DUF7341"/>
</dbReference>
<proteinExistence type="predicted"/>
<gene>
    <name evidence="2" type="ORF">Leucomu_03545</name>
</gene>
<dbReference type="EMBL" id="CP035037">
    <property type="protein sequence ID" value="QAB17116.1"/>
    <property type="molecule type" value="Genomic_DNA"/>
</dbReference>
<evidence type="ECO:0000313" key="2">
    <source>
        <dbReference type="EMBL" id="QAB17116.1"/>
    </source>
</evidence>
<reference evidence="2 3" key="1">
    <citation type="submission" date="2019-01" db="EMBL/GenBank/DDBJ databases">
        <title>Leucobacter muris sp. nov. isolated from the nose of a laboratory mouse.</title>
        <authorList>
            <person name="Benga L."/>
            <person name="Sproeer C."/>
            <person name="Schumann P."/>
            <person name="Verbarg S."/>
            <person name="Bunk B."/>
            <person name="Engelhardt E."/>
            <person name="Benten P.M."/>
            <person name="Sager M."/>
        </authorList>
    </citation>
    <scope>NUCLEOTIDE SEQUENCE [LARGE SCALE GENOMIC DNA]</scope>
    <source>
        <strain evidence="2 3">DSM 101948</strain>
    </source>
</reference>
<protein>
    <recommendedName>
        <fullName evidence="1">DUF7341 domain-containing protein</fullName>
    </recommendedName>
</protein>
<evidence type="ECO:0000313" key="3">
    <source>
        <dbReference type="Proteomes" id="UP000285768"/>
    </source>
</evidence>